<dbReference type="PANTHER" id="PTHR36721:SF8">
    <property type="entry name" value="EARLY NODULIN-20-LIKE"/>
    <property type="match status" value="1"/>
</dbReference>
<feature type="compositionally biased region" description="Low complexity" evidence="1">
    <location>
        <begin position="624"/>
        <end position="637"/>
    </location>
</feature>
<feature type="compositionally biased region" description="Low complexity" evidence="1">
    <location>
        <begin position="295"/>
        <end position="317"/>
    </location>
</feature>
<keyword evidence="3" id="KW-1185">Reference proteome</keyword>
<feature type="compositionally biased region" description="Pro residues" evidence="1">
    <location>
        <begin position="553"/>
        <end position="565"/>
    </location>
</feature>
<feature type="compositionally biased region" description="Low complexity" evidence="1">
    <location>
        <begin position="581"/>
        <end position="607"/>
    </location>
</feature>
<name>A0ABR3A813_9AGAR</name>
<comment type="caution">
    <text evidence="2">The sequence shown here is derived from an EMBL/GenBank/DDBJ whole genome shotgun (WGS) entry which is preliminary data.</text>
</comment>
<evidence type="ECO:0000313" key="3">
    <source>
        <dbReference type="Proteomes" id="UP001437256"/>
    </source>
</evidence>
<feature type="compositionally biased region" description="Gly residues" evidence="1">
    <location>
        <begin position="774"/>
        <end position="785"/>
    </location>
</feature>
<feature type="compositionally biased region" description="Basic and acidic residues" evidence="1">
    <location>
        <begin position="830"/>
        <end position="844"/>
    </location>
</feature>
<feature type="compositionally biased region" description="Pro residues" evidence="1">
    <location>
        <begin position="646"/>
        <end position="669"/>
    </location>
</feature>
<feature type="region of interest" description="Disordered" evidence="1">
    <location>
        <begin position="772"/>
        <end position="1054"/>
    </location>
</feature>
<feature type="compositionally biased region" description="Polar residues" evidence="1">
    <location>
        <begin position="411"/>
        <end position="422"/>
    </location>
</feature>
<protein>
    <recommendedName>
        <fullName evidence="4">Proteophosphoglycan ppg4</fullName>
    </recommendedName>
</protein>
<feature type="compositionally biased region" description="Basic and acidic residues" evidence="1">
    <location>
        <begin position="397"/>
        <end position="408"/>
    </location>
</feature>
<feature type="compositionally biased region" description="Polar residues" evidence="1">
    <location>
        <begin position="989"/>
        <end position="998"/>
    </location>
</feature>
<feature type="compositionally biased region" description="Basic and acidic residues" evidence="1">
    <location>
        <begin position="613"/>
        <end position="623"/>
    </location>
</feature>
<evidence type="ECO:0000256" key="1">
    <source>
        <dbReference type="SAM" id="MobiDB-lite"/>
    </source>
</evidence>
<dbReference type="EMBL" id="JBBXMP010000011">
    <property type="protein sequence ID" value="KAL0069655.1"/>
    <property type="molecule type" value="Genomic_DNA"/>
</dbReference>
<dbReference type="PANTHER" id="PTHR36721">
    <property type="entry name" value="PROLINE-RICH FAMILY PROTEIN"/>
    <property type="match status" value="1"/>
</dbReference>
<feature type="compositionally biased region" description="Basic and acidic residues" evidence="1">
    <location>
        <begin position="318"/>
        <end position="327"/>
    </location>
</feature>
<feature type="compositionally biased region" description="Polar residues" evidence="1">
    <location>
        <begin position="1104"/>
        <end position="1114"/>
    </location>
</feature>
<feature type="compositionally biased region" description="Low complexity" evidence="1">
    <location>
        <begin position="444"/>
        <end position="460"/>
    </location>
</feature>
<feature type="compositionally biased region" description="Basic and acidic residues" evidence="1">
    <location>
        <begin position="1"/>
        <end position="10"/>
    </location>
</feature>
<feature type="compositionally biased region" description="Basic residues" evidence="1">
    <location>
        <begin position="111"/>
        <end position="128"/>
    </location>
</feature>
<feature type="compositionally biased region" description="Low complexity" evidence="1">
    <location>
        <begin position="330"/>
        <end position="383"/>
    </location>
</feature>
<accession>A0ABR3A813</accession>
<feature type="compositionally biased region" description="Basic and acidic residues" evidence="1">
    <location>
        <begin position="18"/>
        <end position="28"/>
    </location>
</feature>
<feature type="compositionally biased region" description="Basic and acidic residues" evidence="1">
    <location>
        <begin position="806"/>
        <end position="816"/>
    </location>
</feature>
<feature type="compositionally biased region" description="Acidic residues" evidence="1">
    <location>
        <begin position="878"/>
        <end position="899"/>
    </location>
</feature>
<sequence length="1176" mass="124442">MDAFLSEDKKQKKKHEKERKLREKEREAAGIPHSDLTPFLLNGQQEQQHPMPQWVANPPAAPWATSSVNSGGDGESSIFSAASSVTLTARGRTDARANGGYETDATSGGRSKSRTGKLRKRSKSRAGKKGGDAGYETDDGYVSSGEKTLNKQKSKSRFFKLPNRSKNNVPDEDEKDPIPPPPPLPASSATQSPQAQFRLPIAARFATTLGNVNTGAALMEPPVTRSNSPDKEKRPLGNGSLDFGRPDSVDFSTAMSRAFASTSASVNETSPTSTKPAPAVHFQIPRSQGQGQGQGSPSAPTSSYSALAAAAAPSSYHPARDASDASMRDSAYSGSGTSSSEHHGYGSSSASSSAFHSTSSHGTSASTSTAATSVVSSPSSAPTNLFSRFGSRRGHGDRKEKENEEQQQHQRAQISYPITRNVSPGPGPGSLSRQASPVPPAINTTGLGPTSTPPSAYSPASTPPLAPGSGRATPSGKGSGGQRPLFLHRVPSSEKGLGGYGGRGEVDLTHSPVSPNYSAQSTDTNPKVKPTPSTLVIPRNPTPTSTSLLQPGMPSPSPSPSPSPIPSGSYIVPSPSEPVFSAATSSPPSTSVSASAAPTSYNPLATLRRLRTRASEESLRARESSSTTTNVKGTTRTRVSEDTFNPAPPPQVFTIPPPATPPPSSPLPEVPLGTGVGEKRQPSVFAAQQGQGQEQSHLRAPSPSPTSGSRSNSPSPSSTSPMRGRSSPFPAKPAAPYGGARKFENESGGRSTMDLDGFGGRVKVRRYAELYGWHGNGNGNGNGQGEGDEDDTITTSTSHSSSRVPLRRDDEREWRDAQAQQQQRAVAFSGRRDRERDLDSEARRALPAGLHVPTRSESGRWKRHRPRQSTQVGINVEEPSEGEEDEGYGGEGEVFDPEDDGARYYGDGARGGFSDGGHSLSGHGYEAPALDRRSSPEMLGKRSKNHMGRRRSEDEDEDGEGYGQSFSEDGHSRGAARAQRRYGLPTSPSPVASMTRSRSQSEDDHVPVYQPQRQQRRGQRIPAPPSPGASDDSHYSASGRYTMYEDDEQGSEYNARSTIYSEAPSFMDESRSRKVRDRFLERIGGMYDESGREREPVPPIPSTYLASSGRTSPNPGHAPMKSSMVNNRLAGLAGAGVGRGGRAISPVPPVPNLPKGSVVGIVGEDGGVVSSSKLWI</sequence>
<feature type="region of interest" description="Disordered" evidence="1">
    <location>
        <begin position="1"/>
        <end position="759"/>
    </location>
</feature>
<feature type="compositionally biased region" description="Low complexity" evidence="1">
    <location>
        <begin position="186"/>
        <end position="196"/>
    </location>
</feature>
<feature type="region of interest" description="Disordered" evidence="1">
    <location>
        <begin position="1086"/>
        <end position="1123"/>
    </location>
</feature>
<evidence type="ECO:0000313" key="2">
    <source>
        <dbReference type="EMBL" id="KAL0069655.1"/>
    </source>
</evidence>
<feature type="compositionally biased region" description="Polar residues" evidence="1">
    <location>
        <begin position="686"/>
        <end position="695"/>
    </location>
</feature>
<organism evidence="2 3">
    <name type="scientific">Marasmius tenuissimus</name>
    <dbReference type="NCBI Taxonomy" id="585030"/>
    <lineage>
        <taxon>Eukaryota</taxon>
        <taxon>Fungi</taxon>
        <taxon>Dikarya</taxon>
        <taxon>Basidiomycota</taxon>
        <taxon>Agaricomycotina</taxon>
        <taxon>Agaricomycetes</taxon>
        <taxon>Agaricomycetidae</taxon>
        <taxon>Agaricales</taxon>
        <taxon>Marasmiineae</taxon>
        <taxon>Marasmiaceae</taxon>
        <taxon>Marasmius</taxon>
    </lineage>
</organism>
<dbReference type="Proteomes" id="UP001437256">
    <property type="component" value="Unassembled WGS sequence"/>
</dbReference>
<evidence type="ECO:0008006" key="4">
    <source>
        <dbReference type="Google" id="ProtNLM"/>
    </source>
</evidence>
<proteinExistence type="predicted"/>
<feature type="compositionally biased region" description="Low complexity" evidence="1">
    <location>
        <begin position="817"/>
        <end position="827"/>
    </location>
</feature>
<feature type="compositionally biased region" description="Low complexity" evidence="1">
    <location>
        <begin position="793"/>
        <end position="802"/>
    </location>
</feature>
<reference evidence="2 3" key="1">
    <citation type="submission" date="2024-05" db="EMBL/GenBank/DDBJ databases">
        <title>A draft genome resource for the thread blight pathogen Marasmius tenuissimus strain MS-2.</title>
        <authorList>
            <person name="Yulfo-Soto G.E."/>
            <person name="Baruah I.K."/>
            <person name="Amoako-Attah I."/>
            <person name="Bukari Y."/>
            <person name="Meinhardt L.W."/>
            <person name="Bailey B.A."/>
            <person name="Cohen S.P."/>
        </authorList>
    </citation>
    <scope>NUCLEOTIDE SEQUENCE [LARGE SCALE GENOMIC DNA]</scope>
    <source>
        <strain evidence="2 3">MS-2</strain>
    </source>
</reference>
<feature type="compositionally biased region" description="Polar residues" evidence="1">
    <location>
        <begin position="77"/>
        <end position="87"/>
    </location>
</feature>
<feature type="compositionally biased region" description="Low complexity" evidence="1">
    <location>
        <begin position="705"/>
        <end position="728"/>
    </location>
</feature>
<feature type="compositionally biased region" description="Polar residues" evidence="1">
    <location>
        <begin position="250"/>
        <end position="275"/>
    </location>
</feature>
<feature type="compositionally biased region" description="Polar residues" evidence="1">
    <location>
        <begin position="511"/>
        <end position="525"/>
    </location>
</feature>
<gene>
    <name evidence="2" type="ORF">AAF712_003313</name>
</gene>